<comment type="caution">
    <text evidence="4">The sequence shown here is derived from an EMBL/GenBank/DDBJ whole genome shotgun (WGS) entry which is preliminary data.</text>
</comment>
<dbReference type="Pfam" id="PF26215">
    <property type="entry name" value="HTH_animal"/>
    <property type="match status" value="1"/>
</dbReference>
<evidence type="ECO:0000313" key="4">
    <source>
        <dbReference type="EMBL" id="CAF4498601.1"/>
    </source>
</evidence>
<accession>A0A820VAI4</accession>
<gene>
    <name evidence="3" type="ORF">FME351_LOCUS19346</name>
    <name evidence="4" type="ORF">TSG867_LOCUS20904</name>
</gene>
<dbReference type="InterPro" id="IPR043502">
    <property type="entry name" value="DNA/RNA_pol_sf"/>
</dbReference>
<evidence type="ECO:0000313" key="5">
    <source>
        <dbReference type="Proteomes" id="UP000663862"/>
    </source>
</evidence>
<evidence type="ECO:0000256" key="1">
    <source>
        <dbReference type="SAM" id="MobiDB-lite"/>
    </source>
</evidence>
<dbReference type="AlphaFoldDB" id="A0A820VAI4"/>
<dbReference type="Proteomes" id="UP000663869">
    <property type="component" value="Unassembled WGS sequence"/>
</dbReference>
<dbReference type="PANTHER" id="PTHR21301">
    <property type="entry name" value="REVERSE TRANSCRIPTASE"/>
    <property type="match status" value="1"/>
</dbReference>
<evidence type="ECO:0000259" key="2">
    <source>
        <dbReference type="PROSITE" id="PS50878"/>
    </source>
</evidence>
<organism evidence="4 5">
    <name type="scientific">Rotaria socialis</name>
    <dbReference type="NCBI Taxonomy" id="392032"/>
    <lineage>
        <taxon>Eukaryota</taxon>
        <taxon>Metazoa</taxon>
        <taxon>Spiralia</taxon>
        <taxon>Gnathifera</taxon>
        <taxon>Rotifera</taxon>
        <taxon>Eurotatoria</taxon>
        <taxon>Bdelloidea</taxon>
        <taxon>Philodinida</taxon>
        <taxon>Philodinidae</taxon>
        <taxon>Rotaria</taxon>
    </lineage>
</organism>
<dbReference type="InterPro" id="IPR000477">
    <property type="entry name" value="RT_dom"/>
</dbReference>
<dbReference type="PANTHER" id="PTHR21301:SF10">
    <property type="entry name" value="REVERSE TRANSCRIPTASE DOMAIN-CONTAINING PROTEIN"/>
    <property type="match status" value="1"/>
</dbReference>
<reference evidence="4" key="1">
    <citation type="submission" date="2021-02" db="EMBL/GenBank/DDBJ databases">
        <authorList>
            <person name="Nowell W R."/>
        </authorList>
    </citation>
    <scope>NUCLEOTIDE SEQUENCE</scope>
</reference>
<dbReference type="PROSITE" id="PS50878">
    <property type="entry name" value="RT_POL"/>
    <property type="match status" value="1"/>
</dbReference>
<evidence type="ECO:0000313" key="3">
    <source>
        <dbReference type="EMBL" id="CAF3548228.1"/>
    </source>
</evidence>
<dbReference type="Proteomes" id="UP000663862">
    <property type="component" value="Unassembled WGS sequence"/>
</dbReference>
<feature type="compositionally biased region" description="Polar residues" evidence="1">
    <location>
        <begin position="1126"/>
        <end position="1149"/>
    </location>
</feature>
<sequence length="1149" mass="135534">MTQSNDKFNIVHEKDLLLQDDQNARVEVISPAQIRATESADTGNKKPKCHGNKKLQRFKRKWRARGLNEEEIMTLINTKSHNISEQSLNESMMNGQIEILNKRKRSSSKQNLTNKSMISMSQSSISEGVLKKMKNSQIEMKSSIDNNSDRLNENDDICFYKPSRYLKMSRKLLLHSLRLQLNCSIKRKNEQRFTLSRLVVFDKLFCLNQIHYLYQNYLDLGVQYQIWPDDLVQIMESNESDNIQKSLEEYLILLKNRINQHENELMIQSSSCPTALHSLDMIDQRLKDFVRLHHIDLVRTVNYQKNKLKDIIYEKRLLNQLSSYHLTEVQYQAIDEMSTIRKKQLKIFEDLTIFEQQILCHTLPKAFDDIPIAKYQNLFGNEANKIMQELKRRKLNDHLKKYELKLKHYENLYQTEIDMFESKLIQISSDHEDTQSNILMTLLKCYLSHHTNRLIRQIRYKESCVHVTLVRQHRRHLLSKQQIVDVYPQIIIDVPKVSLNRLQLDYLSQSGPNYIRSNQSFLHSYKYQEKHVQQEHKNIMNVVTRYLIRDHHIPLTATIIREFSQQLQTNLHQQYMTPLSYLNIYQARKEFKLMKSIQYRLKKGNYILRETDKSGIFHIGNSDDYEKKAEAYRKKTGAYIELDSNPLWSVFDKVIILLNDLRSKKYILSWQLDKMIPKREKVQLAYLYFIPKPHKIGTPLRPIVSSMNMPTTGISKFLDKLIRPIFDKHARSTTIIDGVDLIHRLEAYTTNGYLKSKTYLCTFDITDLYTMLPQEESLDILIEFLVQHGYQKVQNIPIDIIRKLALIVIKENVFAYEKKFYRQVIGGAMGSAFTLTLANIFMWKWEKQLVNRLNISNEIYGRYVDDIFFTSNESIESIDQMLDQANNFHPNIKLVRQIGRSIPFLDVFIENNNGTLQTSVYHKEAAEPYVVPFGSDHPTHVFRNTVDTAITRAIRYSTSLSQFEEEIRQMKLMFLYNRYPPKHIDWRLTILFSKYLSKHFILPMLNNSDDFGYLRHQLLTTSTDTAHNIKMKRSTTHLPEDKKLQNQVIKTIDNNELTTRKRLIIHRRHEKRLANNHRRIHELWNSVFHGTEVINTALMVGTYLNQNIKRELMANAIKHIPLASGNPENNTQHEAGEQPENNQANLTSQ</sequence>
<dbReference type="InterPro" id="IPR058912">
    <property type="entry name" value="HTH_animal"/>
</dbReference>
<dbReference type="EMBL" id="CAJOBQ010001572">
    <property type="protein sequence ID" value="CAF4498601.1"/>
    <property type="molecule type" value="Genomic_DNA"/>
</dbReference>
<dbReference type="SUPFAM" id="SSF56672">
    <property type="entry name" value="DNA/RNA polymerases"/>
    <property type="match status" value="1"/>
</dbReference>
<feature type="domain" description="Reverse transcriptase" evidence="2">
    <location>
        <begin position="671"/>
        <end position="920"/>
    </location>
</feature>
<feature type="region of interest" description="Disordered" evidence="1">
    <location>
        <begin position="1123"/>
        <end position="1149"/>
    </location>
</feature>
<proteinExistence type="predicted"/>
<dbReference type="EMBL" id="CAJNYU010002387">
    <property type="protein sequence ID" value="CAF3548228.1"/>
    <property type="molecule type" value="Genomic_DNA"/>
</dbReference>
<protein>
    <recommendedName>
        <fullName evidence="2">Reverse transcriptase domain-containing protein</fullName>
    </recommendedName>
</protein>
<name>A0A820VAI4_9BILA</name>